<keyword evidence="3 7" id="KW-0732">Signal</keyword>
<dbReference type="Gene3D" id="1.10.4030.10">
    <property type="entry name" value="Porin chaperone SurA, peptide-binding domain"/>
    <property type="match status" value="1"/>
</dbReference>
<keyword evidence="10" id="KW-1185">Reference proteome</keyword>
<feature type="chain" id="PRO_5002419451" description="peptidylprolyl isomerase" evidence="7">
    <location>
        <begin position="25"/>
        <end position="317"/>
    </location>
</feature>
<dbReference type="InterPro" id="IPR027304">
    <property type="entry name" value="Trigger_fact/SurA_dom_sf"/>
</dbReference>
<feature type="domain" description="PpiC" evidence="8">
    <location>
        <begin position="177"/>
        <end position="269"/>
    </location>
</feature>
<dbReference type="InterPro" id="IPR050245">
    <property type="entry name" value="PrsA_foldase"/>
</dbReference>
<accession>A0A0E4C837</accession>
<organism evidence="9 10">
    <name type="scientific">Syntrophomonas zehnderi OL-4</name>
    <dbReference type="NCBI Taxonomy" id="690567"/>
    <lineage>
        <taxon>Bacteria</taxon>
        <taxon>Bacillati</taxon>
        <taxon>Bacillota</taxon>
        <taxon>Clostridia</taxon>
        <taxon>Eubacteriales</taxon>
        <taxon>Syntrophomonadaceae</taxon>
        <taxon>Syntrophomonas</taxon>
    </lineage>
</organism>
<dbReference type="EMBL" id="CGIH01000011">
    <property type="protein sequence ID" value="CFX22399.1"/>
    <property type="molecule type" value="Genomic_DNA"/>
</dbReference>
<evidence type="ECO:0000256" key="6">
    <source>
        <dbReference type="PROSITE-ProRule" id="PRU00278"/>
    </source>
</evidence>
<evidence type="ECO:0000256" key="4">
    <source>
        <dbReference type="ARBA" id="ARBA00023110"/>
    </source>
</evidence>
<dbReference type="RefSeq" id="WP_046496098.1">
    <property type="nucleotide sequence ID" value="NZ_CGIH01000011.1"/>
</dbReference>
<keyword evidence="5 6" id="KW-0413">Isomerase</keyword>
<comment type="catalytic activity">
    <reaction evidence="1">
        <text>[protein]-peptidylproline (omega=180) = [protein]-peptidylproline (omega=0)</text>
        <dbReference type="Rhea" id="RHEA:16237"/>
        <dbReference type="Rhea" id="RHEA-COMP:10747"/>
        <dbReference type="Rhea" id="RHEA-COMP:10748"/>
        <dbReference type="ChEBI" id="CHEBI:83833"/>
        <dbReference type="ChEBI" id="CHEBI:83834"/>
        <dbReference type="EC" id="5.2.1.8"/>
    </reaction>
</comment>
<dbReference type="STRING" id="690567.5"/>
<feature type="signal peptide" evidence="7">
    <location>
        <begin position="1"/>
        <end position="24"/>
    </location>
</feature>
<dbReference type="PANTHER" id="PTHR47245">
    <property type="entry name" value="PEPTIDYLPROLYL ISOMERASE"/>
    <property type="match status" value="1"/>
</dbReference>
<evidence type="ECO:0000313" key="9">
    <source>
        <dbReference type="EMBL" id="CFX22399.1"/>
    </source>
</evidence>
<dbReference type="Proteomes" id="UP000045545">
    <property type="component" value="Unassembled WGS sequence"/>
</dbReference>
<dbReference type="PROSITE" id="PS50198">
    <property type="entry name" value="PPIC_PPIASE_2"/>
    <property type="match status" value="1"/>
</dbReference>
<dbReference type="PANTHER" id="PTHR47245:SF1">
    <property type="entry name" value="FOLDASE PROTEIN PRSA"/>
    <property type="match status" value="1"/>
</dbReference>
<protein>
    <recommendedName>
        <fullName evidence="2">peptidylprolyl isomerase</fullName>
        <ecNumber evidence="2">5.2.1.8</ecNumber>
    </recommendedName>
</protein>
<dbReference type="InterPro" id="IPR000297">
    <property type="entry name" value="PPIase_PpiC"/>
</dbReference>
<evidence type="ECO:0000259" key="8">
    <source>
        <dbReference type="PROSITE" id="PS50198"/>
    </source>
</evidence>
<evidence type="ECO:0000256" key="5">
    <source>
        <dbReference type="ARBA" id="ARBA00023235"/>
    </source>
</evidence>
<dbReference type="EC" id="5.2.1.8" evidence="2"/>
<evidence type="ECO:0000256" key="3">
    <source>
        <dbReference type="ARBA" id="ARBA00022729"/>
    </source>
</evidence>
<dbReference type="SUPFAM" id="SSF54534">
    <property type="entry name" value="FKBP-like"/>
    <property type="match status" value="1"/>
</dbReference>
<dbReference type="OrthoDB" id="14196at2"/>
<name>A0A0E4C837_9FIRM</name>
<dbReference type="SUPFAM" id="SSF109998">
    <property type="entry name" value="Triger factor/SurA peptide-binding domain-like"/>
    <property type="match status" value="1"/>
</dbReference>
<keyword evidence="4 6" id="KW-0697">Rotamase</keyword>
<proteinExistence type="predicted"/>
<evidence type="ECO:0000256" key="2">
    <source>
        <dbReference type="ARBA" id="ARBA00013194"/>
    </source>
</evidence>
<dbReference type="AlphaFoldDB" id="A0A0E4C837"/>
<dbReference type="GO" id="GO:0003755">
    <property type="term" value="F:peptidyl-prolyl cis-trans isomerase activity"/>
    <property type="evidence" value="ECO:0007669"/>
    <property type="project" value="UniProtKB-KW"/>
</dbReference>
<dbReference type="Gene3D" id="3.10.50.40">
    <property type="match status" value="1"/>
</dbReference>
<dbReference type="Pfam" id="PF13145">
    <property type="entry name" value="Rotamase_2"/>
    <property type="match status" value="1"/>
</dbReference>
<evidence type="ECO:0000313" key="10">
    <source>
        <dbReference type="Proteomes" id="UP000045545"/>
    </source>
</evidence>
<evidence type="ECO:0000256" key="7">
    <source>
        <dbReference type="SAM" id="SignalP"/>
    </source>
</evidence>
<sequence length="317" mass="36070">MKKKILMIMVLCLAVFLAGCMSKASKPIAEVNGDKITQADYDALYAVIKADYESTQNVKVDEQKDKEIVKNIQDKTFDNLILQKLIRQDAARQGIKIDQKEVDETIAYIKSTKDKESQDGFKKFLKETNFTETGLNEYLQTQQLNTKIKDKITAGIKVDDAQVRQYYDDNQNQFEDQGGIHIYHILTSDKQKALEVINKLDSGADFAVLAKEYSLDESNKNLGGDLQYVNENTNFVPEFKKAALALKPGQYTQEPVKSQFGYHVIKAGERKAAGIMPFDQVQEQLKAQLEAEQKDSAFNEYLEKLKKEADIKDLRKK</sequence>
<dbReference type="PROSITE" id="PS51257">
    <property type="entry name" value="PROKAR_LIPOPROTEIN"/>
    <property type="match status" value="1"/>
</dbReference>
<dbReference type="Pfam" id="PF13624">
    <property type="entry name" value="SurA_N_3"/>
    <property type="match status" value="1"/>
</dbReference>
<dbReference type="InterPro" id="IPR046357">
    <property type="entry name" value="PPIase_dom_sf"/>
</dbReference>
<reference evidence="9 10" key="1">
    <citation type="submission" date="2015-03" db="EMBL/GenBank/DDBJ databases">
        <authorList>
            <person name="Murphy D."/>
        </authorList>
    </citation>
    <scope>NUCLEOTIDE SEQUENCE [LARGE SCALE GENOMIC DNA]</scope>
    <source>
        <strain evidence="9 10">OL-4</strain>
    </source>
</reference>
<evidence type="ECO:0000256" key="1">
    <source>
        <dbReference type="ARBA" id="ARBA00000971"/>
    </source>
</evidence>
<gene>
    <name evidence="9" type="ORF">5</name>
</gene>